<dbReference type="InterPro" id="IPR036388">
    <property type="entry name" value="WH-like_DNA-bd_sf"/>
</dbReference>
<dbReference type="PANTHER" id="PTHR43022:SF1">
    <property type="entry name" value="PROTEIN SMF"/>
    <property type="match status" value="1"/>
</dbReference>
<comment type="similarity">
    <text evidence="1">Belongs to the DprA/Smf family.</text>
</comment>
<reference evidence="3 4" key="1">
    <citation type="submission" date="2019-06" db="EMBL/GenBank/DDBJ databases">
        <title>Description of Kitasatospora acidophila sp. nov. isolated from pine grove soil, and reclassification of Streptomyces novaecaesareae to Kitasatospora novaeceasareae comb. nov.</title>
        <authorList>
            <person name="Kim M.J."/>
        </authorList>
    </citation>
    <scope>NUCLEOTIDE SEQUENCE [LARGE SCALE GENOMIC DNA]</scope>
    <source>
        <strain evidence="3 4">MMS16-CNU292</strain>
    </source>
</reference>
<dbReference type="InterPro" id="IPR057666">
    <property type="entry name" value="DrpA_SLOG"/>
</dbReference>
<dbReference type="Gene3D" id="3.40.50.450">
    <property type="match status" value="1"/>
</dbReference>
<dbReference type="SUPFAM" id="SSF102405">
    <property type="entry name" value="MCP/YpsA-like"/>
    <property type="match status" value="1"/>
</dbReference>
<dbReference type="InterPro" id="IPR036390">
    <property type="entry name" value="WH_DNA-bd_sf"/>
</dbReference>
<dbReference type="Pfam" id="PF02481">
    <property type="entry name" value="DNA_processg_A"/>
    <property type="match status" value="1"/>
</dbReference>
<dbReference type="GO" id="GO:0009294">
    <property type="term" value="P:DNA-mediated transformation"/>
    <property type="evidence" value="ECO:0007669"/>
    <property type="project" value="InterPro"/>
</dbReference>
<dbReference type="RefSeq" id="WP_141633956.1">
    <property type="nucleotide sequence ID" value="NZ_VIGB01000003.1"/>
</dbReference>
<evidence type="ECO:0000256" key="1">
    <source>
        <dbReference type="ARBA" id="ARBA00006525"/>
    </source>
</evidence>
<sequence length="403" mass="42028">MPADGSSPVVSGAGGAGQAALDLECGASAGPACEEERLARVALSRVVEPGNAVVGRWLRRRSAVELVRVLRVGAGHRELRLTAERLGMLQRRLAEADPVADLARVRELGGRFLAPGDAEWPGQLADLGDAMPTGLWVLGSGSLRLLALRSVAVVGSRACTEYGARVAAELSADLAERGWVVCSGAAYGIDAAAHRGALAVGGMTVAVLACGVDVRYPRGNSGLIERIREQGQLVGELPPGEHPNRFRFVLRNRVLAALTRGTVVVEAAQRSGALSTAQRALGLNRHTMGICGPVTSELSNGVHALIRGGGATLVTSAAEVIEQIGSIGADLAPLHQALARPRDLLRGPAAELLEAMPAGPSGTPAEELARRTGLTSDQVLKLLYELCSLGFVQRAGSHWRVIR</sequence>
<feature type="domain" description="Smf/DprA SLOG" evidence="2">
    <location>
        <begin position="112"/>
        <end position="324"/>
    </location>
</feature>
<dbReference type="Proteomes" id="UP000319103">
    <property type="component" value="Unassembled WGS sequence"/>
</dbReference>
<evidence type="ECO:0000313" key="4">
    <source>
        <dbReference type="Proteomes" id="UP000319103"/>
    </source>
</evidence>
<dbReference type="PANTHER" id="PTHR43022">
    <property type="entry name" value="PROTEIN SMF"/>
    <property type="match status" value="1"/>
</dbReference>
<dbReference type="SUPFAM" id="SSF46785">
    <property type="entry name" value="Winged helix' DNA-binding domain"/>
    <property type="match status" value="1"/>
</dbReference>
<organism evidence="3 4">
    <name type="scientific">Kitasatospora acidiphila</name>
    <dbReference type="NCBI Taxonomy" id="2567942"/>
    <lineage>
        <taxon>Bacteria</taxon>
        <taxon>Bacillati</taxon>
        <taxon>Actinomycetota</taxon>
        <taxon>Actinomycetes</taxon>
        <taxon>Kitasatosporales</taxon>
        <taxon>Streptomycetaceae</taxon>
        <taxon>Kitasatospora</taxon>
    </lineage>
</organism>
<comment type="caution">
    <text evidence="3">The sequence shown here is derived from an EMBL/GenBank/DDBJ whole genome shotgun (WGS) entry which is preliminary data.</text>
</comment>
<evidence type="ECO:0000313" key="3">
    <source>
        <dbReference type="EMBL" id="TQF03295.1"/>
    </source>
</evidence>
<dbReference type="InterPro" id="IPR003488">
    <property type="entry name" value="DprA"/>
</dbReference>
<protein>
    <submittedName>
        <fullName evidence="3">DNA-protecting protein DprA</fullName>
    </submittedName>
</protein>
<dbReference type="OrthoDB" id="9785707at2"/>
<keyword evidence="4" id="KW-1185">Reference proteome</keyword>
<proteinExistence type="inferred from homology"/>
<dbReference type="EMBL" id="VIGB01000003">
    <property type="protein sequence ID" value="TQF03295.1"/>
    <property type="molecule type" value="Genomic_DNA"/>
</dbReference>
<dbReference type="NCBIfam" id="TIGR00732">
    <property type="entry name" value="dprA"/>
    <property type="match status" value="1"/>
</dbReference>
<gene>
    <name evidence="3" type="primary">dprA</name>
    <name evidence="3" type="ORF">E6W39_14950</name>
</gene>
<dbReference type="AlphaFoldDB" id="A0A540W2R0"/>
<dbReference type="Gene3D" id="1.10.10.10">
    <property type="entry name" value="Winged helix-like DNA-binding domain superfamily/Winged helix DNA-binding domain"/>
    <property type="match status" value="1"/>
</dbReference>
<accession>A0A540W2R0</accession>
<evidence type="ECO:0000259" key="2">
    <source>
        <dbReference type="Pfam" id="PF02481"/>
    </source>
</evidence>
<name>A0A540W2R0_9ACTN</name>